<dbReference type="Pfam" id="PF05704">
    <property type="entry name" value="Caps_synth"/>
    <property type="match status" value="1"/>
</dbReference>
<dbReference type="Gene3D" id="3.90.550.20">
    <property type="match status" value="1"/>
</dbReference>
<proteinExistence type="predicted"/>
<dbReference type="InterPro" id="IPR008441">
    <property type="entry name" value="AfumC-like_glycosyl_Trfase"/>
</dbReference>
<protein>
    <submittedName>
        <fullName evidence="1">EpsC</fullName>
    </submittedName>
</protein>
<dbReference type="CAZy" id="GT32">
    <property type="family name" value="Glycosyltransferase Family 32"/>
</dbReference>
<organism evidence="1">
    <name type="scientific">Methylobacillus sp. (strain 12S)</name>
    <dbReference type="NCBI Taxonomy" id="94001"/>
    <lineage>
        <taxon>Bacteria</taxon>
        <taxon>Pseudomonadati</taxon>
        <taxon>Pseudomonadota</taxon>
        <taxon>Betaproteobacteria</taxon>
        <taxon>Nitrosomonadales</taxon>
        <taxon>Methylophilaceae</taxon>
        <taxon>Methylobacillus</taxon>
    </lineage>
</organism>
<dbReference type="InterPro" id="IPR029044">
    <property type="entry name" value="Nucleotide-diphossugar_trans"/>
</dbReference>
<name>Q8GIC8_METS1</name>
<dbReference type="SUPFAM" id="SSF53448">
    <property type="entry name" value="Nucleotide-diphospho-sugar transferases"/>
    <property type="match status" value="1"/>
</dbReference>
<dbReference type="EMBL" id="AB062506">
    <property type="protein sequence ID" value="BAC41338.1"/>
    <property type="molecule type" value="Genomic_DNA"/>
</dbReference>
<sequence>MYPQQGKTSVPRRRLRPPGCHEHQGIFDMNFTSAHFCNRVLGKASKLIQRSFIPVGIQSAVHRARIGIVQHYLTQQYGSLINAYQPLVKDPAELNLPADKIIWVCWLQGLDHAPEIVKKCIANLQLFHGEDCTIHLITLENYKNFVTLPRHIEEKFEKKLMKPAHFSDVLRLCLLAKHGGAWIDSTVLILKKLPDDVFNEQFFTLKSHSYSTISSISLGKWTTFFLQARRGYTPVLFLRDLLIQYWQGHDKELDYFLFDHAISIAYQHFPEFKYQVDHLGYFGNHRHLLMPLLLTEYSAEAASPINEDPVQIYKLTYKIDSTHTVPQHSFYQHYIK</sequence>
<dbReference type="AlphaFoldDB" id="Q8GIC8"/>
<dbReference type="GO" id="GO:0016757">
    <property type="term" value="F:glycosyltransferase activity"/>
    <property type="evidence" value="ECO:0007669"/>
    <property type="project" value="InterPro"/>
</dbReference>
<reference evidence="1" key="1">
    <citation type="journal article" date="2003" name="Microbiology">
        <title>Genes involved in the synthesis of the exopolysaccharide methanolan by the obligate methylotroph Methylobacillus sp strain 12S.</title>
        <authorList>
            <person name="Yoshida T."/>
            <person name="Ayabe Y."/>
            <person name="Yasunaga M."/>
            <person name="Usami Y."/>
            <person name="Habe H."/>
            <person name="Nojiri H."/>
            <person name="Omori T."/>
        </authorList>
    </citation>
    <scope>NUCLEOTIDE SEQUENCE</scope>
    <source>
        <strain evidence="1">12S</strain>
    </source>
</reference>
<accession>Q8GIC8</accession>
<gene>
    <name evidence="1" type="primary">epsC</name>
</gene>
<evidence type="ECO:0000313" key="1">
    <source>
        <dbReference type="EMBL" id="BAC41338.1"/>
    </source>
</evidence>